<evidence type="ECO:0000259" key="6">
    <source>
        <dbReference type="Pfam" id="PF00150"/>
    </source>
</evidence>
<dbReference type="PANTHER" id="PTHR31263:SF0">
    <property type="entry name" value="CELLULASE FAMILY PROTEIN (AFU_ORTHOLOGUE AFUA_5G14560)"/>
    <property type="match status" value="1"/>
</dbReference>
<dbReference type="InterPro" id="IPR035992">
    <property type="entry name" value="Ricin_B-like_lectins"/>
</dbReference>
<evidence type="ECO:0000256" key="1">
    <source>
        <dbReference type="ARBA" id="ARBA00005641"/>
    </source>
</evidence>
<dbReference type="Proteomes" id="UP000325577">
    <property type="component" value="Linkage Group LG5"/>
</dbReference>
<keyword evidence="5" id="KW-0732">Signal</keyword>
<dbReference type="AlphaFoldDB" id="A0A5J4ZR14"/>
<evidence type="ECO:0000256" key="2">
    <source>
        <dbReference type="ARBA" id="ARBA00022801"/>
    </source>
</evidence>
<dbReference type="InterPro" id="IPR017853">
    <property type="entry name" value="GH"/>
</dbReference>
<evidence type="ECO:0000256" key="3">
    <source>
        <dbReference type="ARBA" id="ARBA00023295"/>
    </source>
</evidence>
<feature type="signal peptide" evidence="5">
    <location>
        <begin position="1"/>
        <end position="24"/>
    </location>
</feature>
<keyword evidence="2 4" id="KW-0378">Hydrolase</keyword>
<reference evidence="7 8" key="1">
    <citation type="submission" date="2019-09" db="EMBL/GenBank/DDBJ databases">
        <title>A chromosome-level genome assembly of the Chinese tupelo Nyssa sinensis.</title>
        <authorList>
            <person name="Yang X."/>
            <person name="Kang M."/>
            <person name="Yang Y."/>
            <person name="Xiong H."/>
            <person name="Wang M."/>
            <person name="Zhang Z."/>
            <person name="Wang Z."/>
            <person name="Wu H."/>
            <person name="Ma T."/>
            <person name="Liu J."/>
            <person name="Xi Z."/>
        </authorList>
    </citation>
    <scope>NUCLEOTIDE SEQUENCE [LARGE SCALE GENOMIC DNA]</scope>
    <source>
        <strain evidence="7">J267</strain>
        <tissue evidence="7">Leaf</tissue>
    </source>
</reference>
<dbReference type="EMBL" id="CM018048">
    <property type="protein sequence ID" value="KAA8520890.1"/>
    <property type="molecule type" value="Genomic_DNA"/>
</dbReference>
<proteinExistence type="inferred from homology"/>
<protein>
    <recommendedName>
        <fullName evidence="6">Glycoside hydrolase family 5 domain-containing protein</fullName>
    </recommendedName>
</protein>
<name>A0A5J4ZR14_9ASTE</name>
<feature type="chain" id="PRO_5023860639" description="Glycoside hydrolase family 5 domain-containing protein" evidence="5">
    <location>
        <begin position="25"/>
        <end position="504"/>
    </location>
</feature>
<keyword evidence="8" id="KW-1185">Reference proteome</keyword>
<evidence type="ECO:0000313" key="7">
    <source>
        <dbReference type="EMBL" id="KAA8520890.1"/>
    </source>
</evidence>
<dbReference type="OrthoDB" id="442731at2759"/>
<dbReference type="PANTHER" id="PTHR31263">
    <property type="entry name" value="CELLULASE FAMILY PROTEIN (AFU_ORTHOLOGUE AFUA_5G14560)"/>
    <property type="match status" value="1"/>
</dbReference>
<dbReference type="SUPFAM" id="SSF50370">
    <property type="entry name" value="Ricin B-like lectins"/>
    <property type="match status" value="1"/>
</dbReference>
<dbReference type="Gene3D" id="3.20.20.80">
    <property type="entry name" value="Glycosidases"/>
    <property type="match status" value="1"/>
</dbReference>
<organism evidence="7 8">
    <name type="scientific">Nyssa sinensis</name>
    <dbReference type="NCBI Taxonomy" id="561372"/>
    <lineage>
        <taxon>Eukaryota</taxon>
        <taxon>Viridiplantae</taxon>
        <taxon>Streptophyta</taxon>
        <taxon>Embryophyta</taxon>
        <taxon>Tracheophyta</taxon>
        <taxon>Spermatophyta</taxon>
        <taxon>Magnoliopsida</taxon>
        <taxon>eudicotyledons</taxon>
        <taxon>Gunneridae</taxon>
        <taxon>Pentapetalae</taxon>
        <taxon>asterids</taxon>
        <taxon>Cornales</taxon>
        <taxon>Nyssaceae</taxon>
        <taxon>Nyssa</taxon>
    </lineage>
</organism>
<evidence type="ECO:0000256" key="5">
    <source>
        <dbReference type="SAM" id="SignalP"/>
    </source>
</evidence>
<evidence type="ECO:0000313" key="8">
    <source>
        <dbReference type="Proteomes" id="UP000325577"/>
    </source>
</evidence>
<accession>A0A5J4ZR14</accession>
<comment type="similarity">
    <text evidence="1 4">Belongs to the glycosyl hydrolase 5 (cellulase A) family.</text>
</comment>
<dbReference type="GO" id="GO:0004553">
    <property type="term" value="F:hydrolase activity, hydrolyzing O-glycosyl compounds"/>
    <property type="evidence" value="ECO:0007669"/>
    <property type="project" value="InterPro"/>
</dbReference>
<sequence>MVGKTLQIILVILLFWLEAKLCDSWPLSTRSRWIIEESSGDRYKLKCVNWAGHLQAMIAEGLDKKPSKQIARQVVSNGFNCVRLTWATHMFTRYSNLTVAQSLDCLGLKEAMAGVVKNNALLLNRTLVDAYEIVVDDLGFYNIAVVLDNHVSEPKWCCRDDDGNGFFGDQNFDPNEWLQGLTAVANRFKDKPMVVGMSMRNELRGPSQNENDWYQYMMEGATAIHAKNPNVLVIVSGLVYDTDLSFLKRRPMGSNLNHKLVYEAHWYSFSERPPEKWLVQPLNQVCANATQRFINLAGFLVQGQNPVPLFVSEFGVDQRGVNRADNCFLGCFLALITEMDLDWALWALQGSYYLRDGLIGPDEPYGLLDVNWAHLRNPDFLERLQLIQQTLQDQKLEVLKYYIMYHPASGHCVQVEKEEICASDCRSWSRWSHNGDGTPIWLMGTSWCLKAEGDGLPVILSLDCSSEQSRWEFASSSKFQIAAKDENGRSLCIRLEFSQLFKNH</sequence>
<gene>
    <name evidence="7" type="ORF">F0562_011563</name>
</gene>
<evidence type="ECO:0000256" key="4">
    <source>
        <dbReference type="RuleBase" id="RU361153"/>
    </source>
</evidence>
<dbReference type="GO" id="GO:0000272">
    <property type="term" value="P:polysaccharide catabolic process"/>
    <property type="evidence" value="ECO:0007669"/>
    <property type="project" value="InterPro"/>
</dbReference>
<dbReference type="Pfam" id="PF00150">
    <property type="entry name" value="Cellulase"/>
    <property type="match status" value="1"/>
</dbReference>
<dbReference type="SUPFAM" id="SSF51445">
    <property type="entry name" value="(Trans)glycosidases"/>
    <property type="match status" value="1"/>
</dbReference>
<dbReference type="InterPro" id="IPR001547">
    <property type="entry name" value="Glyco_hydro_5"/>
</dbReference>
<keyword evidence="3 4" id="KW-0326">Glycosidase</keyword>
<feature type="domain" description="Glycoside hydrolase family 5" evidence="6">
    <location>
        <begin position="64"/>
        <end position="349"/>
    </location>
</feature>